<evidence type="ECO:0000256" key="1">
    <source>
        <dbReference type="SAM" id="Phobius"/>
    </source>
</evidence>
<keyword evidence="1" id="KW-1133">Transmembrane helix</keyword>
<dbReference type="AlphaFoldDB" id="A0A4R6QMS9"/>
<dbReference type="RefSeq" id="WP_133702022.1">
    <property type="nucleotide sequence ID" value="NZ_SNXS01000004.1"/>
</dbReference>
<feature type="transmembrane region" description="Helical" evidence="1">
    <location>
        <begin position="133"/>
        <end position="152"/>
    </location>
</feature>
<proteinExistence type="predicted"/>
<protein>
    <recommendedName>
        <fullName evidence="4">Energy-coupling factor transport system substrate-specific component</fullName>
    </recommendedName>
</protein>
<gene>
    <name evidence="2" type="ORF">DES47_104487</name>
</gene>
<keyword evidence="1" id="KW-0472">Membrane</keyword>
<feature type="transmembrane region" description="Helical" evidence="1">
    <location>
        <begin position="172"/>
        <end position="196"/>
    </location>
</feature>
<feature type="transmembrane region" description="Helical" evidence="1">
    <location>
        <begin position="107"/>
        <end position="126"/>
    </location>
</feature>
<evidence type="ECO:0008006" key="4">
    <source>
        <dbReference type="Google" id="ProtNLM"/>
    </source>
</evidence>
<feature type="transmembrane region" description="Helical" evidence="1">
    <location>
        <begin position="42"/>
        <end position="60"/>
    </location>
</feature>
<feature type="transmembrane region" description="Helical" evidence="1">
    <location>
        <begin position="72"/>
        <end position="95"/>
    </location>
</feature>
<accession>A0A4R6QMS9</accession>
<keyword evidence="3" id="KW-1185">Reference proteome</keyword>
<sequence length="215" mass="22755">MPASVFDGPFVAHLILAVSALAVALGLRPWAALGGDGPPWPWLFLAALLPLFWGVDRYAVPVAQPLSGAALLVLFAGWPLAVLAMLPAALITCLAGDLSVAEALHRLIWLGIVPASLTLAIGALLRRYLPHHLFIYILGRGFFGTFAAYALTSAADIGLHAALQGTLPADLMIARVLNAFAEAFLTGMCVAIAVAYRPQWLATYSDRLYLPAKSS</sequence>
<dbReference type="InParanoid" id="A0A4R6QMS9"/>
<comment type="caution">
    <text evidence="2">The sequence shown here is derived from an EMBL/GenBank/DDBJ whole genome shotgun (WGS) entry which is preliminary data.</text>
</comment>
<organism evidence="2 3">
    <name type="scientific">Roseateles toxinivorans</name>
    <dbReference type="NCBI Taxonomy" id="270368"/>
    <lineage>
        <taxon>Bacteria</taxon>
        <taxon>Pseudomonadati</taxon>
        <taxon>Pseudomonadota</taxon>
        <taxon>Betaproteobacteria</taxon>
        <taxon>Burkholderiales</taxon>
        <taxon>Sphaerotilaceae</taxon>
        <taxon>Roseateles</taxon>
    </lineage>
</organism>
<dbReference type="Proteomes" id="UP000295361">
    <property type="component" value="Unassembled WGS sequence"/>
</dbReference>
<reference evidence="2 3" key="1">
    <citation type="submission" date="2019-03" db="EMBL/GenBank/DDBJ databases">
        <title>Genomic Encyclopedia of Type Strains, Phase IV (KMG-IV): sequencing the most valuable type-strain genomes for metagenomic binning, comparative biology and taxonomic classification.</title>
        <authorList>
            <person name="Goeker M."/>
        </authorList>
    </citation>
    <scope>NUCLEOTIDE SEQUENCE [LARGE SCALE GENOMIC DNA]</scope>
    <source>
        <strain evidence="2 3">DSM 16998</strain>
    </source>
</reference>
<dbReference type="EMBL" id="SNXS01000004">
    <property type="protein sequence ID" value="TDP64198.1"/>
    <property type="molecule type" value="Genomic_DNA"/>
</dbReference>
<dbReference type="OrthoDB" id="5297929at2"/>
<evidence type="ECO:0000313" key="3">
    <source>
        <dbReference type="Proteomes" id="UP000295361"/>
    </source>
</evidence>
<keyword evidence="1" id="KW-0812">Transmembrane</keyword>
<name>A0A4R6QMS9_9BURK</name>
<evidence type="ECO:0000313" key="2">
    <source>
        <dbReference type="EMBL" id="TDP64198.1"/>
    </source>
</evidence>